<gene>
    <name evidence="1" type="ORF">LCGC14_1050780</name>
</gene>
<organism evidence="1">
    <name type="scientific">marine sediment metagenome</name>
    <dbReference type="NCBI Taxonomy" id="412755"/>
    <lineage>
        <taxon>unclassified sequences</taxon>
        <taxon>metagenomes</taxon>
        <taxon>ecological metagenomes</taxon>
    </lineage>
</organism>
<evidence type="ECO:0000313" key="1">
    <source>
        <dbReference type="EMBL" id="KKN09031.1"/>
    </source>
</evidence>
<sequence length="119" mass="13322">MCTKLSLLRNSEPPMRIRSLSRLSMAGDCYGTGLSGMVSTSREIFIYGHLLRRIKTMAYCSKHNNIPLDTAGNCWECENEQFPLMTTTQLVRFGVGKPYEKLVLVVAGNTNQSDQVNES</sequence>
<protein>
    <submittedName>
        <fullName evidence="1">Uncharacterized protein</fullName>
    </submittedName>
</protein>
<dbReference type="EMBL" id="LAZR01004391">
    <property type="protein sequence ID" value="KKN09031.1"/>
    <property type="molecule type" value="Genomic_DNA"/>
</dbReference>
<dbReference type="AlphaFoldDB" id="A0A0F9Q706"/>
<name>A0A0F9Q706_9ZZZZ</name>
<proteinExistence type="predicted"/>
<accession>A0A0F9Q706</accession>
<comment type="caution">
    <text evidence="1">The sequence shown here is derived from an EMBL/GenBank/DDBJ whole genome shotgun (WGS) entry which is preliminary data.</text>
</comment>
<reference evidence="1" key="1">
    <citation type="journal article" date="2015" name="Nature">
        <title>Complex archaea that bridge the gap between prokaryotes and eukaryotes.</title>
        <authorList>
            <person name="Spang A."/>
            <person name="Saw J.H."/>
            <person name="Jorgensen S.L."/>
            <person name="Zaremba-Niedzwiedzka K."/>
            <person name="Martijn J."/>
            <person name="Lind A.E."/>
            <person name="van Eijk R."/>
            <person name="Schleper C."/>
            <person name="Guy L."/>
            <person name="Ettema T.J."/>
        </authorList>
    </citation>
    <scope>NUCLEOTIDE SEQUENCE</scope>
</reference>